<dbReference type="PANTHER" id="PTHR43884:SF25">
    <property type="entry name" value="ACYL-COA DEHYDROGENASE YDBM-RELATED"/>
    <property type="match status" value="1"/>
</dbReference>
<dbReference type="InterPro" id="IPR009100">
    <property type="entry name" value="AcylCoA_DH/oxidase_NM_dom_sf"/>
</dbReference>
<dbReference type="InterPro" id="IPR013786">
    <property type="entry name" value="AcylCoA_DH/ox_N"/>
</dbReference>
<dbReference type="SUPFAM" id="SSF56645">
    <property type="entry name" value="Acyl-CoA dehydrogenase NM domain-like"/>
    <property type="match status" value="1"/>
</dbReference>
<comment type="similarity">
    <text evidence="2 6">Belongs to the acyl-CoA dehydrogenase family.</text>
</comment>
<dbReference type="InterPro" id="IPR009075">
    <property type="entry name" value="AcylCo_DH/oxidase_C"/>
</dbReference>
<dbReference type="InterPro" id="IPR006091">
    <property type="entry name" value="Acyl-CoA_Oxase/DH_mid-dom"/>
</dbReference>
<proteinExistence type="inferred from homology"/>
<evidence type="ECO:0000256" key="7">
    <source>
        <dbReference type="SAM" id="MobiDB-lite"/>
    </source>
</evidence>
<organism evidence="11 12">
    <name type="scientific">Ectobacillus funiculus</name>
    <dbReference type="NCBI Taxonomy" id="137993"/>
    <lineage>
        <taxon>Bacteria</taxon>
        <taxon>Bacillati</taxon>
        <taxon>Bacillota</taxon>
        <taxon>Bacilli</taxon>
        <taxon>Bacillales</taxon>
        <taxon>Bacillaceae</taxon>
        <taxon>Ectobacillus</taxon>
    </lineage>
</organism>
<dbReference type="PIRSF" id="PIRSF016578">
    <property type="entry name" value="HsaA"/>
    <property type="match status" value="1"/>
</dbReference>
<dbReference type="Gene3D" id="2.40.110.10">
    <property type="entry name" value="Butyryl-CoA Dehydrogenase, subunit A, domain 2"/>
    <property type="match status" value="1"/>
</dbReference>
<evidence type="ECO:0000256" key="2">
    <source>
        <dbReference type="ARBA" id="ARBA00009347"/>
    </source>
</evidence>
<evidence type="ECO:0000259" key="10">
    <source>
        <dbReference type="Pfam" id="PF02771"/>
    </source>
</evidence>
<comment type="cofactor">
    <cofactor evidence="1 6">
        <name>FAD</name>
        <dbReference type="ChEBI" id="CHEBI:57692"/>
    </cofactor>
</comment>
<dbReference type="Gene3D" id="1.10.540.10">
    <property type="entry name" value="Acyl-CoA dehydrogenase/oxidase, N-terminal domain"/>
    <property type="match status" value="1"/>
</dbReference>
<name>A0ABV5WPP7_9BACI</name>
<keyword evidence="5 6" id="KW-0560">Oxidoreductase</keyword>
<feature type="domain" description="Acyl-CoA oxidase/dehydrogenase middle" evidence="9">
    <location>
        <begin position="125"/>
        <end position="217"/>
    </location>
</feature>
<dbReference type="SUPFAM" id="SSF47203">
    <property type="entry name" value="Acyl-CoA dehydrogenase C-terminal domain-like"/>
    <property type="match status" value="1"/>
</dbReference>
<dbReference type="RefSeq" id="WP_379952480.1">
    <property type="nucleotide sequence ID" value="NZ_JBHMAF010000199.1"/>
</dbReference>
<accession>A0ABV5WPP7</accession>
<dbReference type="EMBL" id="JBHMAF010000199">
    <property type="protein sequence ID" value="MFB9762586.1"/>
    <property type="molecule type" value="Genomic_DNA"/>
</dbReference>
<evidence type="ECO:0000256" key="3">
    <source>
        <dbReference type="ARBA" id="ARBA00022630"/>
    </source>
</evidence>
<protein>
    <submittedName>
        <fullName evidence="11">Acyl-CoA dehydrogenase family protein</fullName>
        <ecNumber evidence="11">1.-.-.-</ecNumber>
    </submittedName>
</protein>
<keyword evidence="3 6" id="KW-0285">Flavoprotein</keyword>
<evidence type="ECO:0000256" key="4">
    <source>
        <dbReference type="ARBA" id="ARBA00022827"/>
    </source>
</evidence>
<evidence type="ECO:0000313" key="12">
    <source>
        <dbReference type="Proteomes" id="UP001589609"/>
    </source>
</evidence>
<dbReference type="Pfam" id="PF00441">
    <property type="entry name" value="Acyl-CoA_dh_1"/>
    <property type="match status" value="1"/>
</dbReference>
<feature type="region of interest" description="Disordered" evidence="7">
    <location>
        <begin position="127"/>
        <end position="147"/>
    </location>
</feature>
<feature type="domain" description="Acyl-CoA dehydrogenase/oxidase C-terminal" evidence="8">
    <location>
        <begin position="242"/>
        <end position="358"/>
    </location>
</feature>
<evidence type="ECO:0000256" key="1">
    <source>
        <dbReference type="ARBA" id="ARBA00001974"/>
    </source>
</evidence>
<dbReference type="Pfam" id="PF02770">
    <property type="entry name" value="Acyl-CoA_dh_M"/>
    <property type="match status" value="1"/>
</dbReference>
<dbReference type="InterPro" id="IPR037069">
    <property type="entry name" value="AcylCoA_DH/ox_N_sf"/>
</dbReference>
<dbReference type="CDD" id="cd00567">
    <property type="entry name" value="ACAD"/>
    <property type="match status" value="1"/>
</dbReference>
<keyword evidence="4 6" id="KW-0274">FAD</keyword>
<evidence type="ECO:0000259" key="9">
    <source>
        <dbReference type="Pfam" id="PF02770"/>
    </source>
</evidence>
<comment type="caution">
    <text evidence="11">The sequence shown here is derived from an EMBL/GenBank/DDBJ whole genome shotgun (WGS) entry which is preliminary data.</text>
</comment>
<dbReference type="InterPro" id="IPR046373">
    <property type="entry name" value="Acyl-CoA_Oxase/DH_mid-dom_sf"/>
</dbReference>
<evidence type="ECO:0000313" key="11">
    <source>
        <dbReference type="EMBL" id="MFB9762586.1"/>
    </source>
</evidence>
<dbReference type="Pfam" id="PF02771">
    <property type="entry name" value="Acyl-CoA_dh_N"/>
    <property type="match status" value="1"/>
</dbReference>
<reference evidence="11 12" key="1">
    <citation type="submission" date="2024-09" db="EMBL/GenBank/DDBJ databases">
        <authorList>
            <person name="Sun Q."/>
            <person name="Mori K."/>
        </authorList>
    </citation>
    <scope>NUCLEOTIDE SEQUENCE [LARGE SCALE GENOMIC DNA]</scope>
    <source>
        <strain evidence="11 12">JCM 11201</strain>
    </source>
</reference>
<evidence type="ECO:0000256" key="5">
    <source>
        <dbReference type="ARBA" id="ARBA00023002"/>
    </source>
</evidence>
<dbReference type="EC" id="1.-.-.-" evidence="11"/>
<dbReference type="PANTHER" id="PTHR43884">
    <property type="entry name" value="ACYL-COA DEHYDROGENASE"/>
    <property type="match status" value="1"/>
</dbReference>
<keyword evidence="12" id="KW-1185">Reference proteome</keyword>
<dbReference type="Gene3D" id="1.20.140.10">
    <property type="entry name" value="Butyryl-CoA Dehydrogenase, subunit A, domain 3"/>
    <property type="match status" value="1"/>
</dbReference>
<dbReference type="Proteomes" id="UP001589609">
    <property type="component" value="Unassembled WGS sequence"/>
</dbReference>
<evidence type="ECO:0000256" key="6">
    <source>
        <dbReference type="RuleBase" id="RU362125"/>
    </source>
</evidence>
<dbReference type="InterPro" id="IPR036250">
    <property type="entry name" value="AcylCo_DH-like_C"/>
</dbReference>
<sequence>MSNIFVKTKLQEQVLAQLEKLIGGFAEREPSLDALGSFPFENIQELKEIGYPSLSLPKEYGGEEISLYDLLLFQEKIAEGDGSTALSIGWHMSLFMELTEHRQWEAELFSRICGEVRNGALLNRAATERGTGSPTRGGKPETTARKEGNQWVINGRKTFTSLSPVLDYFIVTASVEGSDDIAEFLIPRGSEGVMIEETWDSVALRGTASHDLVLKNVHIPLSSLVETKGAIKKHTGSLLHIPACYLGIARAARNYAIKFAKTYHNNSTQQPIASLPSIQRLIGEMELELMQARHLMYSTAAAYDTAENKDMLRGELAAAKHTATNTAISVVDKAMRIVGARSLSEKNPLQRYYLHVRAGLHNPPADDITIALLTQLAVDSQGLN</sequence>
<gene>
    <name evidence="11" type="ORF">ACFFMS_30635</name>
</gene>
<evidence type="ECO:0000259" key="8">
    <source>
        <dbReference type="Pfam" id="PF00441"/>
    </source>
</evidence>
<feature type="compositionally biased region" description="Basic and acidic residues" evidence="7">
    <location>
        <begin position="138"/>
        <end position="147"/>
    </location>
</feature>
<dbReference type="GO" id="GO:0016491">
    <property type="term" value="F:oxidoreductase activity"/>
    <property type="evidence" value="ECO:0007669"/>
    <property type="project" value="UniProtKB-KW"/>
</dbReference>
<feature type="domain" description="Acyl-CoA dehydrogenase/oxidase N-terminal" evidence="10">
    <location>
        <begin position="29"/>
        <end position="97"/>
    </location>
</feature>